<dbReference type="AlphaFoldDB" id="A0AAW0NCZ7"/>
<keyword evidence="3" id="KW-1185">Reference proteome</keyword>
<evidence type="ECO:0000313" key="2">
    <source>
        <dbReference type="EMBL" id="KAK7889707.1"/>
    </source>
</evidence>
<reference evidence="3" key="1">
    <citation type="submission" date="2024-04" db="EMBL/GenBank/DDBJ databases">
        <title>Salinicola lusitanus LLJ914,a marine bacterium isolated from the Okinawa Trough.</title>
        <authorList>
            <person name="Li J."/>
        </authorList>
    </citation>
    <scope>NUCLEOTIDE SEQUENCE [LARGE SCALE GENOMIC DNA]</scope>
</reference>
<dbReference type="EMBL" id="JBBPFD010000018">
    <property type="protein sequence ID" value="KAK7889707.1"/>
    <property type="molecule type" value="Genomic_DNA"/>
</dbReference>
<proteinExistence type="predicted"/>
<accession>A0AAW0NCZ7</accession>
<evidence type="ECO:0000313" key="3">
    <source>
        <dbReference type="Proteomes" id="UP001460270"/>
    </source>
</evidence>
<feature type="compositionally biased region" description="Acidic residues" evidence="1">
    <location>
        <begin position="65"/>
        <end position="84"/>
    </location>
</feature>
<evidence type="ECO:0000256" key="1">
    <source>
        <dbReference type="SAM" id="MobiDB-lite"/>
    </source>
</evidence>
<protein>
    <submittedName>
        <fullName evidence="2">Uncharacterized protein</fullName>
    </submittedName>
</protein>
<gene>
    <name evidence="2" type="ORF">WMY93_025267</name>
</gene>
<dbReference type="Proteomes" id="UP001460270">
    <property type="component" value="Unassembled WGS sequence"/>
</dbReference>
<feature type="compositionally biased region" description="Basic and acidic residues" evidence="1">
    <location>
        <begin position="85"/>
        <end position="98"/>
    </location>
</feature>
<name>A0AAW0NCZ7_9GOBI</name>
<organism evidence="2 3">
    <name type="scientific">Mugilogobius chulae</name>
    <name type="common">yellowstripe goby</name>
    <dbReference type="NCBI Taxonomy" id="88201"/>
    <lineage>
        <taxon>Eukaryota</taxon>
        <taxon>Metazoa</taxon>
        <taxon>Chordata</taxon>
        <taxon>Craniata</taxon>
        <taxon>Vertebrata</taxon>
        <taxon>Euteleostomi</taxon>
        <taxon>Actinopterygii</taxon>
        <taxon>Neopterygii</taxon>
        <taxon>Teleostei</taxon>
        <taxon>Neoteleostei</taxon>
        <taxon>Acanthomorphata</taxon>
        <taxon>Gobiaria</taxon>
        <taxon>Gobiiformes</taxon>
        <taxon>Gobioidei</taxon>
        <taxon>Gobiidae</taxon>
        <taxon>Gobionellinae</taxon>
        <taxon>Mugilogobius</taxon>
    </lineage>
</organism>
<comment type="caution">
    <text evidence="2">The sequence shown here is derived from an EMBL/GenBank/DDBJ whole genome shotgun (WGS) entry which is preliminary data.</text>
</comment>
<sequence length="230" mass="26032">MGYYFHPSRARLPHGDWDQIVFGLRVSGNLLEEDLPALSFDEDDAGELEVGAALTPLHRRYDFVPSEEESGYNSVPEEEEPQEEDIPRFQEDPLRWQEARPAPAVEPEGRAPTPSPQQRADSPSLYLRAMLEDPWSGLPAIPVLSRRPADPAPMGPTLDFIPLSSRRKRRRDEEEDEEEDEPSSKRRCFSSSEDSSEDSSDDSGPSTSAETSGGFRRYFHCPHLFQDEDL</sequence>
<feature type="region of interest" description="Disordered" evidence="1">
    <location>
        <begin position="61"/>
        <end position="214"/>
    </location>
</feature>